<accession>A0ABX2AT36</accession>
<dbReference type="SUPFAM" id="SSF54001">
    <property type="entry name" value="Cysteine proteinases"/>
    <property type="match status" value="1"/>
</dbReference>
<keyword evidence="3" id="KW-1185">Reference proteome</keyword>
<name>A0ABX2AT36_9BACT</name>
<reference evidence="2 3" key="1">
    <citation type="submission" date="2020-05" db="EMBL/GenBank/DDBJ databases">
        <title>Distinct polysaccharide utilization as determinants for interspecies competition between intestinal Prevotella spp.</title>
        <authorList>
            <person name="Galvez E.J.C."/>
            <person name="Iljazovic A."/>
            <person name="Strowig T."/>
        </authorList>
    </citation>
    <scope>NUCLEOTIDE SEQUENCE [LARGE SCALE GENOMIC DNA]</scope>
    <source>
        <strain evidence="2 3">PROD</strain>
    </source>
</reference>
<dbReference type="InterPro" id="IPR038765">
    <property type="entry name" value="Papain-like_cys_pep_sf"/>
</dbReference>
<evidence type="ECO:0000313" key="2">
    <source>
        <dbReference type="EMBL" id="NPE13721.1"/>
    </source>
</evidence>
<dbReference type="PANTHER" id="PTHR35532">
    <property type="entry name" value="SIMILAR TO POLYHYDROXYALKANOATE DEPOLYMERASE"/>
    <property type="match status" value="1"/>
</dbReference>
<comment type="caution">
    <text evidence="2">The sequence shown here is derived from an EMBL/GenBank/DDBJ whole genome shotgun (WGS) entry which is preliminary data.</text>
</comment>
<gene>
    <name evidence="2" type="ORF">HPS55_05160</name>
</gene>
<dbReference type="Gene3D" id="2.60.120.260">
    <property type="entry name" value="Galactose-binding domain-like"/>
    <property type="match status" value="1"/>
</dbReference>
<dbReference type="GeneID" id="82157148"/>
<organism evidence="2 3">
    <name type="scientific">Xylanibacter rodentium</name>
    <dbReference type="NCBI Taxonomy" id="2736289"/>
    <lineage>
        <taxon>Bacteria</taxon>
        <taxon>Pseudomonadati</taxon>
        <taxon>Bacteroidota</taxon>
        <taxon>Bacteroidia</taxon>
        <taxon>Bacteroidales</taxon>
        <taxon>Prevotellaceae</taxon>
        <taxon>Xylanibacter</taxon>
    </lineage>
</organism>
<proteinExistence type="predicted"/>
<evidence type="ECO:0000313" key="3">
    <source>
        <dbReference type="Proteomes" id="UP001193734"/>
    </source>
</evidence>
<dbReference type="RefSeq" id="WP_172177068.1">
    <property type="nucleotide sequence ID" value="NZ_CASGIA010000002.1"/>
</dbReference>
<dbReference type="Proteomes" id="UP001193734">
    <property type="component" value="Unassembled WGS sequence"/>
</dbReference>
<feature type="chain" id="PRO_5046050408" evidence="1">
    <location>
        <begin position="22"/>
        <end position="643"/>
    </location>
</feature>
<dbReference type="EMBL" id="JABKKE010000006">
    <property type="protein sequence ID" value="NPE13721.1"/>
    <property type="molecule type" value="Genomic_DNA"/>
</dbReference>
<evidence type="ECO:0000256" key="1">
    <source>
        <dbReference type="SAM" id="SignalP"/>
    </source>
</evidence>
<feature type="signal peptide" evidence="1">
    <location>
        <begin position="1"/>
        <end position="21"/>
    </location>
</feature>
<protein>
    <submittedName>
        <fullName evidence="2">Transglutaminase domain-containing protein</fullName>
    </submittedName>
</protein>
<dbReference type="PANTHER" id="PTHR35532:SF5">
    <property type="entry name" value="CARBOHYDRATE-BINDING DOMAIN-CONTAINING PROTEIN"/>
    <property type="match status" value="1"/>
</dbReference>
<sequence length="643" mass="71737">MNRKIKVLLALAAAVAVPSIAQQSYREKYADLLELYSGNSEDSLKYKAAVFLVDNMDGHMSPEGKPMERYTQRVRTIGKTTGIHRLQTEWHDAAKTGPVRHLPDSAVVSSRYLADNIEAAFAAWEKAAWKDGITFWQFCRYILPYRVNDEYIGGEWRETLRTRYGALTEGVSDVRQAFAIVKDSVFKAVALSNDYCPYNLDPVTCHIVGRAECSQRCILLVAVLRALGIPAVIDGTPMWADYSNKGHAWVAMVASNGDTYTVYEDDKVARLFNPVDASRFIPRYRIKPEDNCPYTVKTEKTPVKVYRICYDRCNRVEPEDPMMLASPFIQDVSPQYGLKADIELDADNNDAVYLCSYLSGMDWAPVAKAKPENGRAVFRGVGEGAVCVAVTVGEGKRKTVSCPFIVGENGIEKEFIPSPTEKHTIHINRKYPLCSYITDTWGPMRGGTFEASMTEDFSDADTIAVIRTMPYGMTTLDVSPDSHGRKYRFLRYHAPANNRSSLSELQFYTTGEAGEQELLTGRYFTSGTDSAKLGNVFDGNPATAGKGLKTGYTIGLDLGENNAATISKIVFGPSTDLNFVEKGHLYELYCFDTEWRLLGRVYSKGDSLTFDNVPVGALLLLKDKSGGKEERIFEYTDGKQIWH</sequence>
<keyword evidence="1" id="KW-0732">Signal</keyword>